<evidence type="ECO:0000313" key="1">
    <source>
        <dbReference type="EMBL" id="RIE02166.1"/>
    </source>
</evidence>
<accession>A0A398CG28</accession>
<proteinExistence type="predicted"/>
<organism evidence="1 2">
    <name type="scientific">Cohnella faecalis</name>
    <dbReference type="NCBI Taxonomy" id="2315694"/>
    <lineage>
        <taxon>Bacteria</taxon>
        <taxon>Bacillati</taxon>
        <taxon>Bacillota</taxon>
        <taxon>Bacilli</taxon>
        <taxon>Bacillales</taxon>
        <taxon>Paenibacillaceae</taxon>
        <taxon>Cohnella</taxon>
    </lineage>
</organism>
<dbReference type="AlphaFoldDB" id="A0A398CG28"/>
<dbReference type="OrthoDB" id="2611783at2"/>
<keyword evidence="2" id="KW-1185">Reference proteome</keyword>
<dbReference type="EMBL" id="QXJM01000039">
    <property type="protein sequence ID" value="RIE02166.1"/>
    <property type="molecule type" value="Genomic_DNA"/>
</dbReference>
<dbReference type="RefSeq" id="WP_119150205.1">
    <property type="nucleotide sequence ID" value="NZ_JBHSOV010000054.1"/>
</dbReference>
<protein>
    <submittedName>
        <fullName evidence="1">Uncharacterized protein</fullName>
    </submittedName>
</protein>
<reference evidence="1 2" key="1">
    <citation type="submission" date="2018-09" db="EMBL/GenBank/DDBJ databases">
        <title>Cohnella cavernae sp. nov., isolated from a karst cave.</title>
        <authorList>
            <person name="Zhu H."/>
        </authorList>
    </citation>
    <scope>NUCLEOTIDE SEQUENCE [LARGE SCALE GENOMIC DNA]</scope>
    <source>
        <strain evidence="1 2">K2E09-144</strain>
    </source>
</reference>
<sequence>MSEDRLCGIQLFQFNKEENLEPEAKKGDCPVCLLKIACGPNIGWGECALITDGRSVDLSVWGSFLQQLKKLTIAEALELLEQERPHWGETKTELVRKALTEIVLHRGQQLDVSALLARCRAYYSVV</sequence>
<dbReference type="Proteomes" id="UP000266340">
    <property type="component" value="Unassembled WGS sequence"/>
</dbReference>
<name>A0A398CG28_9BACL</name>
<gene>
    <name evidence="1" type="ORF">D3H35_15575</name>
</gene>
<evidence type="ECO:0000313" key="2">
    <source>
        <dbReference type="Proteomes" id="UP000266340"/>
    </source>
</evidence>
<comment type="caution">
    <text evidence="1">The sequence shown here is derived from an EMBL/GenBank/DDBJ whole genome shotgun (WGS) entry which is preliminary data.</text>
</comment>